<dbReference type="Proteomes" id="UP000515121">
    <property type="component" value="Unplaced"/>
</dbReference>
<evidence type="ECO:0000313" key="1">
    <source>
        <dbReference type="Proteomes" id="UP000515121"/>
    </source>
</evidence>
<dbReference type="KEGG" id="dzi:111298654"/>
<evidence type="ECO:0000313" key="2">
    <source>
        <dbReference type="RefSeq" id="XP_022749115.1"/>
    </source>
</evidence>
<proteinExistence type="predicted"/>
<sequence length="209" mass="23638">MVYVFGKAITDETLRAKPEYQGKAITLNDRAREALIMKNSEDRDVMVRQQVEKLMEKVGVRVFTVCLIYNATGDTLTLVTYRDWSGHIGFTPYPPKIENGQFGVFLHVGDVDTSDASSVGAVVYRGKKMAGEDCDWMQAWTNKKSNQAYSEIREVDHWKIGDDGIWDVVYNKMSKSSVMNIEKWEGVSSVVVIGNDRCSIFEAILQHPN</sequence>
<name>A0A6P5Z9A0_DURZI</name>
<dbReference type="RefSeq" id="XP_022749115.1">
    <property type="nucleotide sequence ID" value="XM_022893380.1"/>
</dbReference>
<dbReference type="InterPro" id="IPR053085">
    <property type="entry name" value="Jasmonate-induced_protein"/>
</dbReference>
<dbReference type="PANTHER" id="PTHR36482:SF5">
    <property type="entry name" value="23 KDA JASMONATE-INDUCED PROTEIN-LIKE"/>
    <property type="match status" value="1"/>
</dbReference>
<reference evidence="2" key="1">
    <citation type="submission" date="2025-08" db="UniProtKB">
        <authorList>
            <consortium name="RefSeq"/>
        </authorList>
    </citation>
    <scope>IDENTIFICATION</scope>
    <source>
        <tissue evidence="2">Fruit stalk</tissue>
    </source>
</reference>
<dbReference type="OrthoDB" id="2617878at2759"/>
<dbReference type="PANTHER" id="PTHR36482">
    <property type="entry name" value="OSJNBA0024J22.15 PROTEIN"/>
    <property type="match status" value="1"/>
</dbReference>
<gene>
    <name evidence="2" type="primary">LOC111298654</name>
</gene>
<keyword evidence="1" id="KW-1185">Reference proteome</keyword>
<accession>A0A6P5Z9A0</accession>
<dbReference type="Pfam" id="PF21230">
    <property type="entry name" value="Nakanori"/>
    <property type="match status" value="1"/>
</dbReference>
<dbReference type="InterPro" id="IPR049065">
    <property type="entry name" value="Nakanori"/>
</dbReference>
<dbReference type="AlphaFoldDB" id="A0A6P5Z9A0"/>
<protein>
    <submittedName>
        <fullName evidence="2">23 kDa jasmonate-induced protein-like isoform X1</fullName>
    </submittedName>
</protein>
<dbReference type="GeneID" id="111298654"/>
<organism evidence="1 2">
    <name type="scientific">Durio zibethinus</name>
    <name type="common">Durian</name>
    <dbReference type="NCBI Taxonomy" id="66656"/>
    <lineage>
        <taxon>Eukaryota</taxon>
        <taxon>Viridiplantae</taxon>
        <taxon>Streptophyta</taxon>
        <taxon>Embryophyta</taxon>
        <taxon>Tracheophyta</taxon>
        <taxon>Spermatophyta</taxon>
        <taxon>Magnoliopsida</taxon>
        <taxon>eudicotyledons</taxon>
        <taxon>Gunneridae</taxon>
        <taxon>Pentapetalae</taxon>
        <taxon>rosids</taxon>
        <taxon>malvids</taxon>
        <taxon>Malvales</taxon>
        <taxon>Malvaceae</taxon>
        <taxon>Helicteroideae</taxon>
        <taxon>Durio</taxon>
    </lineage>
</organism>